<reference evidence="1" key="1">
    <citation type="submission" date="2016-08" db="EMBL/GenBank/DDBJ databases">
        <title>Complete Genome Seqeunce of Paenibacillus sp. BIHB 4019 from tea rhizoplane.</title>
        <authorList>
            <person name="Thakur R."/>
            <person name="Swarnkar M.K."/>
            <person name="Gulati A."/>
        </authorList>
    </citation>
    <scope>NUCLEOTIDE SEQUENCE [LARGE SCALE GENOMIC DNA]</scope>
    <source>
        <strain evidence="1">BIHB4019</strain>
    </source>
</reference>
<dbReference type="EMBL" id="CP016808">
    <property type="protein sequence ID" value="ANY69739.1"/>
    <property type="molecule type" value="Genomic_DNA"/>
</dbReference>
<name>A0A1B2DPW6_9BACL</name>
<dbReference type="RefSeq" id="WP_099520729.1">
    <property type="nucleotide sequence ID" value="NZ_CP016808.1"/>
</dbReference>
<evidence type="ECO:0000313" key="1">
    <source>
        <dbReference type="EMBL" id="ANY69739.1"/>
    </source>
</evidence>
<protein>
    <submittedName>
        <fullName evidence="1">Uncharacterized protein</fullName>
    </submittedName>
</protein>
<accession>A0A1B2DPW6</accession>
<organism evidence="1">
    <name type="scientific">Paenibacillus sp. BIHB 4019</name>
    <dbReference type="NCBI Taxonomy" id="1870819"/>
    <lineage>
        <taxon>Bacteria</taxon>
        <taxon>Bacillati</taxon>
        <taxon>Bacillota</taxon>
        <taxon>Bacilli</taxon>
        <taxon>Bacillales</taxon>
        <taxon>Paenibacillaceae</taxon>
        <taxon>Paenibacillus</taxon>
    </lineage>
</organism>
<gene>
    <name evidence="1" type="ORF">BBD42_27035</name>
</gene>
<proteinExistence type="predicted"/>
<dbReference type="AlphaFoldDB" id="A0A1B2DPW6"/>
<sequence length="132" mass="14615">MKKEIDINPSITHQVNRIVPVSARSRTDQMVSLAYEMGVELVLQQLAYQAYMKFREVGCGPQQGLIDDHHGAFEDAIFALLKIKSISRSAALKGHLDKMSDSFGEAAFMIGEDAYAAGFMAGWKFSQESPEV</sequence>